<gene>
    <name evidence="1" type="primary">PARPA_11576.1 scaffold 44482</name>
</gene>
<dbReference type="EMBL" id="LN733663">
    <property type="protein sequence ID" value="CEP17280.1"/>
    <property type="molecule type" value="Genomic_DNA"/>
</dbReference>
<dbReference type="AlphaFoldDB" id="A0A0B7NP18"/>
<protein>
    <submittedName>
        <fullName evidence="1">Uncharacterized protein</fullName>
    </submittedName>
</protein>
<organism evidence="1 2">
    <name type="scientific">Parasitella parasitica</name>
    <dbReference type="NCBI Taxonomy" id="35722"/>
    <lineage>
        <taxon>Eukaryota</taxon>
        <taxon>Fungi</taxon>
        <taxon>Fungi incertae sedis</taxon>
        <taxon>Mucoromycota</taxon>
        <taxon>Mucoromycotina</taxon>
        <taxon>Mucoromycetes</taxon>
        <taxon>Mucorales</taxon>
        <taxon>Mucorineae</taxon>
        <taxon>Mucoraceae</taxon>
        <taxon>Parasitella</taxon>
    </lineage>
</organism>
<accession>A0A0B7NP18</accession>
<keyword evidence="2" id="KW-1185">Reference proteome</keyword>
<evidence type="ECO:0000313" key="1">
    <source>
        <dbReference type="EMBL" id="CEP17280.1"/>
    </source>
</evidence>
<name>A0A0B7NP18_9FUNG</name>
<dbReference type="Proteomes" id="UP000054107">
    <property type="component" value="Unassembled WGS sequence"/>
</dbReference>
<sequence>MKIGVDVAVVSIIEMHVRQYVRRKALSTNTRTAFINVVTEVVGYITELTIKSQIFAAHFILNLLANPPPSPDPGINSPVFLNQALS</sequence>
<reference evidence="1 2" key="1">
    <citation type="submission" date="2014-09" db="EMBL/GenBank/DDBJ databases">
        <authorList>
            <person name="Ellenberger Sabrina"/>
        </authorList>
    </citation>
    <scope>NUCLEOTIDE SEQUENCE [LARGE SCALE GENOMIC DNA]</scope>
    <source>
        <strain evidence="1 2">CBS 412.66</strain>
    </source>
</reference>
<evidence type="ECO:0000313" key="2">
    <source>
        <dbReference type="Proteomes" id="UP000054107"/>
    </source>
</evidence>
<proteinExistence type="predicted"/>